<dbReference type="CDD" id="cd00051">
    <property type="entry name" value="EFh"/>
    <property type="match status" value="1"/>
</dbReference>
<comment type="caution">
    <text evidence="3">The sequence shown here is derived from an EMBL/GenBank/DDBJ whole genome shotgun (WGS) entry which is preliminary data.</text>
</comment>
<reference evidence="3" key="2">
    <citation type="submission" date="2020-11" db="EMBL/GenBank/DDBJ databases">
        <authorList>
            <person name="McCartney M.A."/>
            <person name="Auch B."/>
            <person name="Kono T."/>
            <person name="Mallez S."/>
            <person name="Becker A."/>
            <person name="Gohl D.M."/>
            <person name="Silverstein K.A.T."/>
            <person name="Koren S."/>
            <person name="Bechman K.B."/>
            <person name="Herman A."/>
            <person name="Abrahante J.E."/>
            <person name="Garbe J."/>
        </authorList>
    </citation>
    <scope>NUCLEOTIDE SEQUENCE</scope>
    <source>
        <strain evidence="3">Duluth1</strain>
        <tissue evidence="3">Whole animal</tissue>
    </source>
</reference>
<sequence length="123" mass="14289">MDAKSDAALRTRCFKNPRRILQDDQKSRKDELALRNEIRELFRLFDTNNDRPICSQELGNAMRFLGMTLTQLQVTDAMRTLDVYGSGRKEFREFHTFVQKAMAEVRSQGQVDTSVVEKTLDDL</sequence>
<dbReference type="Pfam" id="PF13499">
    <property type="entry name" value="EF-hand_7"/>
    <property type="match status" value="1"/>
</dbReference>
<keyword evidence="1" id="KW-0677">Repeat</keyword>
<dbReference type="InterPro" id="IPR050230">
    <property type="entry name" value="CALM/Myosin/TropC-like"/>
</dbReference>
<gene>
    <name evidence="3" type="ORF">DPMN_069394</name>
</gene>
<proteinExistence type="predicted"/>
<evidence type="ECO:0000256" key="1">
    <source>
        <dbReference type="ARBA" id="ARBA00022737"/>
    </source>
</evidence>
<dbReference type="InterPro" id="IPR002048">
    <property type="entry name" value="EF_hand_dom"/>
</dbReference>
<evidence type="ECO:0000313" key="3">
    <source>
        <dbReference type="EMBL" id="KAH3709928.1"/>
    </source>
</evidence>
<keyword evidence="4" id="KW-1185">Reference proteome</keyword>
<accession>A0A9D3YYY0</accession>
<dbReference type="PANTHER" id="PTHR23048:SF0">
    <property type="entry name" value="CALMODULIN LIKE 3"/>
    <property type="match status" value="1"/>
</dbReference>
<feature type="domain" description="EF-hand" evidence="2">
    <location>
        <begin position="33"/>
        <end position="68"/>
    </location>
</feature>
<dbReference type="SMART" id="SM00054">
    <property type="entry name" value="EFh"/>
    <property type="match status" value="2"/>
</dbReference>
<dbReference type="GO" id="GO:0005509">
    <property type="term" value="F:calcium ion binding"/>
    <property type="evidence" value="ECO:0007669"/>
    <property type="project" value="InterPro"/>
</dbReference>
<dbReference type="PANTHER" id="PTHR23048">
    <property type="entry name" value="MYOSIN LIGHT CHAIN 1, 3"/>
    <property type="match status" value="1"/>
</dbReference>
<dbReference type="InterPro" id="IPR011992">
    <property type="entry name" value="EF-hand-dom_pair"/>
</dbReference>
<protein>
    <recommendedName>
        <fullName evidence="2">EF-hand domain-containing protein</fullName>
    </recommendedName>
</protein>
<organism evidence="3 4">
    <name type="scientific">Dreissena polymorpha</name>
    <name type="common">Zebra mussel</name>
    <name type="synonym">Mytilus polymorpha</name>
    <dbReference type="NCBI Taxonomy" id="45954"/>
    <lineage>
        <taxon>Eukaryota</taxon>
        <taxon>Metazoa</taxon>
        <taxon>Spiralia</taxon>
        <taxon>Lophotrochozoa</taxon>
        <taxon>Mollusca</taxon>
        <taxon>Bivalvia</taxon>
        <taxon>Autobranchia</taxon>
        <taxon>Heteroconchia</taxon>
        <taxon>Euheterodonta</taxon>
        <taxon>Imparidentia</taxon>
        <taxon>Neoheterodontei</taxon>
        <taxon>Myida</taxon>
        <taxon>Dreissenoidea</taxon>
        <taxon>Dreissenidae</taxon>
        <taxon>Dreissena</taxon>
    </lineage>
</organism>
<dbReference type="Proteomes" id="UP000828390">
    <property type="component" value="Unassembled WGS sequence"/>
</dbReference>
<evidence type="ECO:0000313" key="4">
    <source>
        <dbReference type="Proteomes" id="UP000828390"/>
    </source>
</evidence>
<dbReference type="EMBL" id="JAIWYP010000014">
    <property type="protein sequence ID" value="KAH3709928.1"/>
    <property type="molecule type" value="Genomic_DNA"/>
</dbReference>
<dbReference type="AlphaFoldDB" id="A0A9D3YYY0"/>
<name>A0A9D3YYY0_DREPO</name>
<dbReference type="SUPFAM" id="SSF47473">
    <property type="entry name" value="EF-hand"/>
    <property type="match status" value="1"/>
</dbReference>
<reference evidence="3" key="1">
    <citation type="journal article" date="2019" name="bioRxiv">
        <title>The Genome of the Zebra Mussel, Dreissena polymorpha: A Resource for Invasive Species Research.</title>
        <authorList>
            <person name="McCartney M.A."/>
            <person name="Auch B."/>
            <person name="Kono T."/>
            <person name="Mallez S."/>
            <person name="Zhang Y."/>
            <person name="Obille A."/>
            <person name="Becker A."/>
            <person name="Abrahante J.E."/>
            <person name="Garbe J."/>
            <person name="Badalamenti J.P."/>
            <person name="Herman A."/>
            <person name="Mangelson H."/>
            <person name="Liachko I."/>
            <person name="Sullivan S."/>
            <person name="Sone E.D."/>
            <person name="Koren S."/>
            <person name="Silverstein K.A.T."/>
            <person name="Beckman K.B."/>
            <person name="Gohl D.M."/>
        </authorList>
    </citation>
    <scope>NUCLEOTIDE SEQUENCE</scope>
    <source>
        <strain evidence="3">Duluth1</strain>
        <tissue evidence="3">Whole animal</tissue>
    </source>
</reference>
<dbReference type="GO" id="GO:0016460">
    <property type="term" value="C:myosin II complex"/>
    <property type="evidence" value="ECO:0007669"/>
    <property type="project" value="TreeGrafter"/>
</dbReference>
<evidence type="ECO:0000259" key="2">
    <source>
        <dbReference type="PROSITE" id="PS50222"/>
    </source>
</evidence>
<dbReference type="PROSITE" id="PS50222">
    <property type="entry name" value="EF_HAND_2"/>
    <property type="match status" value="1"/>
</dbReference>
<dbReference type="Gene3D" id="1.10.238.10">
    <property type="entry name" value="EF-hand"/>
    <property type="match status" value="1"/>
</dbReference>